<evidence type="ECO:0000256" key="1">
    <source>
        <dbReference type="ARBA" id="ARBA00006817"/>
    </source>
</evidence>
<dbReference type="Pfam" id="PF08327">
    <property type="entry name" value="AHSA1"/>
    <property type="match status" value="1"/>
</dbReference>
<reference evidence="3" key="1">
    <citation type="submission" date="2020-05" db="EMBL/GenBank/DDBJ databases">
        <authorList>
            <person name="Chiriac C."/>
            <person name="Salcher M."/>
            <person name="Ghai R."/>
            <person name="Kavagutti S V."/>
        </authorList>
    </citation>
    <scope>NUCLEOTIDE SEQUENCE</scope>
</reference>
<name>A0A6J7SK03_9ZZZZ</name>
<dbReference type="SUPFAM" id="SSF55961">
    <property type="entry name" value="Bet v1-like"/>
    <property type="match status" value="1"/>
</dbReference>
<gene>
    <name evidence="3" type="ORF">UFOPK4173_01952</name>
</gene>
<dbReference type="Gene3D" id="3.30.530.20">
    <property type="match status" value="1"/>
</dbReference>
<comment type="similarity">
    <text evidence="1">Belongs to the AHA1 family.</text>
</comment>
<dbReference type="InterPro" id="IPR023393">
    <property type="entry name" value="START-like_dom_sf"/>
</dbReference>
<dbReference type="InterPro" id="IPR013538">
    <property type="entry name" value="ASHA1/2-like_C"/>
</dbReference>
<protein>
    <submittedName>
        <fullName evidence="3">Unannotated protein</fullName>
    </submittedName>
</protein>
<feature type="domain" description="Activator of Hsp90 ATPase homologue 1/2-like C-terminal" evidence="2">
    <location>
        <begin position="24"/>
        <end position="147"/>
    </location>
</feature>
<proteinExistence type="inferred from homology"/>
<sequence length="158" mass="17212">MADISNSADDRGEIRVARFFAGVQPERLFQAYTTPAELAEFFAPEGLSIDVDSVVIEPHVGGRFECTMVFDDTGEEAASIGVLIEVEAPNRLVGTEPESGMVSAQTFTSVDGGTELVVHQTNVPSQYLTPEVEPAFQSSFDKLQALLDRESPNPRFEQ</sequence>
<dbReference type="AlphaFoldDB" id="A0A6J7SK03"/>
<dbReference type="CDD" id="cd07814">
    <property type="entry name" value="SRPBCC_CalC_Aha1-like"/>
    <property type="match status" value="1"/>
</dbReference>
<dbReference type="EMBL" id="CAFBPW010000322">
    <property type="protein sequence ID" value="CAB5041331.1"/>
    <property type="molecule type" value="Genomic_DNA"/>
</dbReference>
<evidence type="ECO:0000313" key="3">
    <source>
        <dbReference type="EMBL" id="CAB5041331.1"/>
    </source>
</evidence>
<organism evidence="3">
    <name type="scientific">freshwater metagenome</name>
    <dbReference type="NCBI Taxonomy" id="449393"/>
    <lineage>
        <taxon>unclassified sequences</taxon>
        <taxon>metagenomes</taxon>
        <taxon>ecological metagenomes</taxon>
    </lineage>
</organism>
<accession>A0A6J7SK03</accession>
<evidence type="ECO:0000259" key="2">
    <source>
        <dbReference type="Pfam" id="PF08327"/>
    </source>
</evidence>